<dbReference type="GO" id="GO:0004673">
    <property type="term" value="F:protein histidine kinase activity"/>
    <property type="evidence" value="ECO:0007669"/>
    <property type="project" value="UniProtKB-EC"/>
</dbReference>
<dbReference type="AlphaFoldDB" id="A0A108UC84"/>
<gene>
    <name evidence="1" type="ORF">AZ78_4080</name>
</gene>
<organism evidence="1 2">
    <name type="scientific">Lysobacter capsici AZ78</name>
    <dbReference type="NCBI Taxonomy" id="1444315"/>
    <lineage>
        <taxon>Bacteria</taxon>
        <taxon>Pseudomonadati</taxon>
        <taxon>Pseudomonadota</taxon>
        <taxon>Gammaproteobacteria</taxon>
        <taxon>Lysobacterales</taxon>
        <taxon>Lysobacteraceae</taxon>
        <taxon>Lysobacter</taxon>
    </lineage>
</organism>
<dbReference type="EC" id="2.7.13.3" evidence="1"/>
<sequence>MLKEIVDLLTCRELESEELESRVAAIEGAADDPHLHWMEDRAPERLMQSAIISHLSDFIAYSSKIDEVHEQISDFFADPLPAYPLHEDGRRFQPDEYFVWLDRQFVQLIGQKGGYELLLLRQNHTDYLHAMTVLRPDTARILQLAAESGLIIERATERKRIGVPEVPMGEARHGPGAVRNHEDGDMLKELVDLLTCRELDADELASLAAAIEGAADDPEFEWMEDPEPDELRQTALVFKLMEHFAVGDKIDEVHELISEWFSEPLPDFPDKPDGSKLLVSEYFAWLDPLLAERQDNGGYEALVIDDRVSDNLNVILAWRADTPRILELATQLALVIDRSHPYVLSRALMGV</sequence>
<protein>
    <submittedName>
        <fullName evidence="1">Phosphate regulon sensor protein PhoR (SphS)</fullName>
        <ecNumber evidence="1">2.7.13.3</ecNumber>
    </submittedName>
</protein>
<dbReference type="RefSeq" id="WP_036115486.1">
    <property type="nucleotide sequence ID" value="NZ_JAJA02000001.1"/>
</dbReference>
<proteinExistence type="predicted"/>
<accession>A0A108UC84</accession>
<reference evidence="1 2" key="1">
    <citation type="journal article" date="2014" name="Genome Announc.">
        <title>Draft Genome Sequence of Lysobacter capsici AZ78, a Bacterium Antagonistic to Plant-Pathogenic Oomycetes.</title>
        <authorList>
            <person name="Puopolo G."/>
            <person name="Sonego P."/>
            <person name="Engelen K."/>
            <person name="Pertot I."/>
        </authorList>
    </citation>
    <scope>NUCLEOTIDE SEQUENCE [LARGE SCALE GENOMIC DNA]</scope>
    <source>
        <strain evidence="1 2">AZ78</strain>
    </source>
</reference>
<evidence type="ECO:0000313" key="1">
    <source>
        <dbReference type="EMBL" id="KWS06524.1"/>
    </source>
</evidence>
<evidence type="ECO:0000313" key="2">
    <source>
        <dbReference type="Proteomes" id="UP000023435"/>
    </source>
</evidence>
<keyword evidence="1" id="KW-0808">Transferase</keyword>
<dbReference type="Proteomes" id="UP000023435">
    <property type="component" value="Unassembled WGS sequence"/>
</dbReference>
<keyword evidence="2" id="KW-1185">Reference proteome</keyword>
<dbReference type="OrthoDB" id="1349918at2"/>
<dbReference type="EMBL" id="JAJA02000001">
    <property type="protein sequence ID" value="KWS06524.1"/>
    <property type="molecule type" value="Genomic_DNA"/>
</dbReference>
<name>A0A108UC84_9GAMM</name>
<comment type="caution">
    <text evidence="1">The sequence shown here is derived from an EMBL/GenBank/DDBJ whole genome shotgun (WGS) entry which is preliminary data.</text>
</comment>